<dbReference type="AlphaFoldDB" id="A0A553JX91"/>
<dbReference type="InterPro" id="IPR003593">
    <property type="entry name" value="AAA+_ATPase"/>
</dbReference>
<evidence type="ECO:0000313" key="4">
    <source>
        <dbReference type="Proteomes" id="UP000317638"/>
    </source>
</evidence>
<dbReference type="Pfam" id="PF13304">
    <property type="entry name" value="AAA_21"/>
    <property type="match status" value="1"/>
</dbReference>
<dbReference type="InterPro" id="IPR003959">
    <property type="entry name" value="ATPase_AAA_core"/>
</dbReference>
<proteinExistence type="predicted"/>
<dbReference type="GO" id="GO:0006302">
    <property type="term" value="P:double-strand break repair"/>
    <property type="evidence" value="ECO:0007669"/>
    <property type="project" value="InterPro"/>
</dbReference>
<feature type="domain" description="AAA+ ATPase" evidence="2">
    <location>
        <begin position="286"/>
        <end position="544"/>
    </location>
</feature>
<evidence type="ECO:0000256" key="1">
    <source>
        <dbReference type="SAM" id="MobiDB-lite"/>
    </source>
</evidence>
<name>A0A553JX91_9ACTN</name>
<dbReference type="GO" id="GO:0005524">
    <property type="term" value="F:ATP binding"/>
    <property type="evidence" value="ECO:0007669"/>
    <property type="project" value="InterPro"/>
</dbReference>
<sequence length="670" mass="73440">MGFRRPTEPRVLASARSRGAAPVGPRTKQQAPAPDLALQHPDVVGALLEATAWTCAYCERPLTGSGPDGVIATHHRPTWGAVDTDGTVTLDAYRWLALVWDNIYPACADCVRAKGTRFPVDGPRARPDSGLSAERALLLDPAVDDADAHLRYGADGQVVALTRRGNATIEVLALNRDALVGARRRLAEEPGQVLGFPTMRRQAGGLPTGERVDREEMQGAAPPPQSLPAGPALPSGETGYDLSVRLADGEKQQYFQATQWIERVVIRNFRPIRELEVDLARSTSEQGPWTVLLGENGSGKSSILQAVALTLMGGEQRRALGIDARSYLRHRARKGLVQVFLTGRREPLELRWEHGDVEFTGPEPVPVLLLGYGATRLLPRHADAGADSRAVRVDNLFDPLLPLTDPTSWLLSLEDDTFADVAAGIHDLLALDGDSELVRTREHVRLRQGRAESDLTTLSDGYQAMVVMSCDILRSVLTMWPQASLAEGIVLIDEVGAHLHPRWRMRIVTAVRQLLPRVQFIISTHDPLCLRGVLDGEVVVVRRNSEGDVVTIVDLPPVAGMRIDQLLTSEHFGLGSTDDPEITELWETYYSLQGLRRPDDEQLDRLDAVRARLDELEQLGTTERERLLLAAADRYIARRREAGDAVTPGPAAVTAELSQLWAENLPGVKK</sequence>
<dbReference type="InterPro" id="IPR038729">
    <property type="entry name" value="Rad50/SbcC_AAA"/>
</dbReference>
<reference evidence="3 4" key="1">
    <citation type="submission" date="2019-07" db="EMBL/GenBank/DDBJ databases">
        <authorList>
            <person name="Zhou L.-Y."/>
        </authorList>
    </citation>
    <scope>NUCLEOTIDE SEQUENCE [LARGE SCALE GENOMIC DNA]</scope>
    <source>
        <strain evidence="3 4">YIM 101269</strain>
    </source>
</reference>
<comment type="caution">
    <text evidence="3">The sequence shown here is derived from an EMBL/GenBank/DDBJ whole genome shotgun (WGS) entry which is preliminary data.</text>
</comment>
<evidence type="ECO:0000313" key="3">
    <source>
        <dbReference type="EMBL" id="TRY17065.1"/>
    </source>
</evidence>
<feature type="region of interest" description="Disordered" evidence="1">
    <location>
        <begin position="197"/>
        <end position="234"/>
    </location>
</feature>
<dbReference type="Proteomes" id="UP000317638">
    <property type="component" value="Unassembled WGS sequence"/>
</dbReference>
<gene>
    <name evidence="3" type="ORF">FOJ82_14555</name>
</gene>
<evidence type="ECO:0000259" key="2">
    <source>
        <dbReference type="SMART" id="SM00382"/>
    </source>
</evidence>
<keyword evidence="4" id="KW-1185">Reference proteome</keyword>
<dbReference type="InterPro" id="IPR051396">
    <property type="entry name" value="Bact_Antivir_Def_Nuclease"/>
</dbReference>
<dbReference type="Pfam" id="PF13476">
    <property type="entry name" value="AAA_23"/>
    <property type="match status" value="1"/>
</dbReference>
<dbReference type="PANTHER" id="PTHR43581:SF2">
    <property type="entry name" value="EXCINUCLEASE ATPASE SUBUNIT"/>
    <property type="match status" value="1"/>
</dbReference>
<protein>
    <submittedName>
        <fullName evidence="3">AAA family ATPase</fullName>
    </submittedName>
</protein>
<dbReference type="EMBL" id="VKKG01000006">
    <property type="protein sequence ID" value="TRY17065.1"/>
    <property type="molecule type" value="Genomic_DNA"/>
</dbReference>
<dbReference type="Gene3D" id="3.40.50.300">
    <property type="entry name" value="P-loop containing nucleotide triphosphate hydrolases"/>
    <property type="match status" value="2"/>
</dbReference>
<dbReference type="SUPFAM" id="SSF52540">
    <property type="entry name" value="P-loop containing nucleoside triphosphate hydrolases"/>
    <property type="match status" value="1"/>
</dbReference>
<accession>A0A553JX91</accession>
<organism evidence="3 4">
    <name type="scientific">Tessaracoccus rhinocerotis</name>
    <dbReference type="NCBI Taxonomy" id="1689449"/>
    <lineage>
        <taxon>Bacteria</taxon>
        <taxon>Bacillati</taxon>
        <taxon>Actinomycetota</taxon>
        <taxon>Actinomycetes</taxon>
        <taxon>Propionibacteriales</taxon>
        <taxon>Propionibacteriaceae</taxon>
        <taxon>Tessaracoccus</taxon>
    </lineage>
</organism>
<dbReference type="OrthoDB" id="9815944at2"/>
<dbReference type="InterPro" id="IPR027417">
    <property type="entry name" value="P-loop_NTPase"/>
</dbReference>
<dbReference type="SMART" id="SM00382">
    <property type="entry name" value="AAA"/>
    <property type="match status" value="1"/>
</dbReference>
<dbReference type="PANTHER" id="PTHR43581">
    <property type="entry name" value="ATP/GTP PHOSPHATASE"/>
    <property type="match status" value="1"/>
</dbReference>
<dbReference type="GO" id="GO:0016887">
    <property type="term" value="F:ATP hydrolysis activity"/>
    <property type="evidence" value="ECO:0007669"/>
    <property type="project" value="InterPro"/>
</dbReference>
<feature type="region of interest" description="Disordered" evidence="1">
    <location>
        <begin position="1"/>
        <end position="34"/>
    </location>
</feature>